<dbReference type="AlphaFoldDB" id="A0AB33KF35"/>
<sequence>MGQSNAAFGYAHSAIGARRGLPGAEAVLRLRAPVANRDLDPCLRFHAAREHERTYPDPQKFALTA</sequence>
<accession>A0AB33KF35</accession>
<proteinExistence type="predicted"/>
<name>A0AB33KF35_9ACTN</name>
<dbReference type="EMBL" id="AP035884">
    <property type="protein sequence ID" value="BFP54169.1"/>
    <property type="molecule type" value="Genomic_DNA"/>
</dbReference>
<reference evidence="1" key="1">
    <citation type="submission" date="2024-07" db="EMBL/GenBank/DDBJ databases">
        <title>Complete genome sequences of cellulolytic bacteria, Kitasatospora sp. CMC57 and Streptomyces sp. CMC78, isolated from Japanese agricultural soil.</title>
        <authorList>
            <person name="Hashimoto T."/>
            <person name="Ito M."/>
            <person name="Iwamoto M."/>
            <person name="Fukahori D."/>
            <person name="Shoda T."/>
            <person name="Sakoda M."/>
            <person name="Morohoshi T."/>
            <person name="Mitsuboshi M."/>
            <person name="Nishizawa T."/>
        </authorList>
    </citation>
    <scope>NUCLEOTIDE SEQUENCE</scope>
    <source>
        <strain evidence="1">CMC78</strain>
    </source>
</reference>
<evidence type="ECO:0000313" key="1">
    <source>
        <dbReference type="EMBL" id="BFP54169.1"/>
    </source>
</evidence>
<dbReference type="KEGG" id="stcm:SCMC78_39760"/>
<dbReference type="RefSeq" id="WP_319600087.1">
    <property type="nucleotide sequence ID" value="NZ_AP035884.1"/>
</dbReference>
<protein>
    <submittedName>
        <fullName evidence="1">Uncharacterized protein</fullName>
    </submittedName>
</protein>
<organism evidence="1">
    <name type="scientific">Streptomyces sp. CMC78</name>
    <dbReference type="NCBI Taxonomy" id="3231512"/>
    <lineage>
        <taxon>Bacteria</taxon>
        <taxon>Bacillati</taxon>
        <taxon>Actinomycetota</taxon>
        <taxon>Actinomycetes</taxon>
        <taxon>Kitasatosporales</taxon>
        <taxon>Streptomycetaceae</taxon>
        <taxon>Streptomyces</taxon>
    </lineage>
</organism>
<gene>
    <name evidence="1" type="ORF">SCMC78_39760</name>
</gene>